<comment type="caution">
    <text evidence="1">The sequence shown here is derived from an EMBL/GenBank/DDBJ whole genome shotgun (WGS) entry which is preliminary data.</text>
</comment>
<keyword evidence="2" id="KW-1185">Reference proteome</keyword>
<protein>
    <submittedName>
        <fullName evidence="1">Uncharacterized protein</fullName>
    </submittedName>
</protein>
<sequence>MTALEGGPAGWKLTVPVVNLPGPQRTGGSWVAAIADELSARRAIPFGRAVPSARLQPVSQAELDRYGVAPGEVLKVG</sequence>
<gene>
    <name evidence="1" type="ORF">ACFSCV_12115</name>
</gene>
<reference evidence="2" key="1">
    <citation type="journal article" date="2019" name="Int. J. Syst. Evol. Microbiol.">
        <title>The Global Catalogue of Microorganisms (GCM) 10K type strain sequencing project: providing services to taxonomists for standard genome sequencing and annotation.</title>
        <authorList>
            <consortium name="The Broad Institute Genomics Platform"/>
            <consortium name="The Broad Institute Genome Sequencing Center for Infectious Disease"/>
            <person name="Wu L."/>
            <person name="Ma J."/>
        </authorList>
    </citation>
    <scope>NUCLEOTIDE SEQUENCE [LARGE SCALE GENOMIC DNA]</scope>
    <source>
        <strain evidence="2">KCTC 23707</strain>
    </source>
</reference>
<evidence type="ECO:0000313" key="1">
    <source>
        <dbReference type="EMBL" id="MFD1703746.1"/>
    </source>
</evidence>
<name>A0ABW4K9K9_9HYPH</name>
<dbReference type="RefSeq" id="WP_378799837.1">
    <property type="nucleotide sequence ID" value="NZ_JBHUER010000008.1"/>
</dbReference>
<organism evidence="1 2">
    <name type="scientific">Methylopila henanensis</name>
    <dbReference type="NCBI Taxonomy" id="873516"/>
    <lineage>
        <taxon>Bacteria</taxon>
        <taxon>Pseudomonadati</taxon>
        <taxon>Pseudomonadota</taxon>
        <taxon>Alphaproteobacteria</taxon>
        <taxon>Hyphomicrobiales</taxon>
        <taxon>Methylopilaceae</taxon>
        <taxon>Methylopila</taxon>
    </lineage>
</organism>
<dbReference type="Proteomes" id="UP001597308">
    <property type="component" value="Unassembled WGS sequence"/>
</dbReference>
<accession>A0ABW4K9K9</accession>
<evidence type="ECO:0000313" key="2">
    <source>
        <dbReference type="Proteomes" id="UP001597308"/>
    </source>
</evidence>
<dbReference type="EMBL" id="JBHUER010000008">
    <property type="protein sequence ID" value="MFD1703746.1"/>
    <property type="molecule type" value="Genomic_DNA"/>
</dbReference>
<proteinExistence type="predicted"/>